<feature type="region of interest" description="Disordered" evidence="1">
    <location>
        <begin position="74"/>
        <end position="197"/>
    </location>
</feature>
<evidence type="ECO:0000313" key="4">
    <source>
        <dbReference type="Proteomes" id="UP001460270"/>
    </source>
</evidence>
<keyword evidence="2" id="KW-0812">Transmembrane</keyword>
<keyword evidence="4" id="KW-1185">Reference proteome</keyword>
<evidence type="ECO:0000256" key="2">
    <source>
        <dbReference type="SAM" id="Phobius"/>
    </source>
</evidence>
<evidence type="ECO:0000256" key="1">
    <source>
        <dbReference type="SAM" id="MobiDB-lite"/>
    </source>
</evidence>
<protein>
    <submittedName>
        <fullName evidence="3">Uncharacterized protein</fullName>
    </submittedName>
</protein>
<evidence type="ECO:0000313" key="3">
    <source>
        <dbReference type="EMBL" id="KAK7880916.1"/>
    </source>
</evidence>
<keyword evidence="2" id="KW-0472">Membrane</keyword>
<feature type="compositionally biased region" description="Low complexity" evidence="1">
    <location>
        <begin position="135"/>
        <end position="149"/>
    </location>
</feature>
<organism evidence="3 4">
    <name type="scientific">Mugilogobius chulae</name>
    <name type="common">yellowstripe goby</name>
    <dbReference type="NCBI Taxonomy" id="88201"/>
    <lineage>
        <taxon>Eukaryota</taxon>
        <taxon>Metazoa</taxon>
        <taxon>Chordata</taxon>
        <taxon>Craniata</taxon>
        <taxon>Vertebrata</taxon>
        <taxon>Euteleostomi</taxon>
        <taxon>Actinopterygii</taxon>
        <taxon>Neopterygii</taxon>
        <taxon>Teleostei</taxon>
        <taxon>Neoteleostei</taxon>
        <taxon>Acanthomorphata</taxon>
        <taxon>Gobiaria</taxon>
        <taxon>Gobiiformes</taxon>
        <taxon>Gobioidei</taxon>
        <taxon>Gobiidae</taxon>
        <taxon>Gobionellinae</taxon>
        <taxon>Mugilogobius</taxon>
    </lineage>
</organism>
<accession>A0AAW0MWS5</accession>
<reference evidence="4" key="1">
    <citation type="submission" date="2024-04" db="EMBL/GenBank/DDBJ databases">
        <title>Salinicola lusitanus LLJ914,a marine bacterium isolated from the Okinawa Trough.</title>
        <authorList>
            <person name="Li J."/>
        </authorList>
    </citation>
    <scope>NUCLEOTIDE SEQUENCE [LARGE SCALE GENOMIC DNA]</scope>
</reference>
<keyword evidence="2" id="KW-1133">Transmembrane helix</keyword>
<gene>
    <name evidence="3" type="ORF">WMY93_032449</name>
</gene>
<comment type="caution">
    <text evidence="3">The sequence shown here is derived from an EMBL/GenBank/DDBJ whole genome shotgun (WGS) entry which is preliminary data.</text>
</comment>
<feature type="transmembrane region" description="Helical" evidence="2">
    <location>
        <begin position="25"/>
        <end position="45"/>
    </location>
</feature>
<feature type="compositionally biased region" description="Basic and acidic residues" evidence="1">
    <location>
        <begin position="95"/>
        <end position="120"/>
    </location>
</feature>
<dbReference type="AlphaFoldDB" id="A0AAW0MWS5"/>
<sequence length="197" mass="22560">MRSTVSHQPNSSMHTEMITSRSSKLWGWINLLFFGVAVGVFPRYGRQLLKQWFSWCLLSSFPIVRSTLYRPRTQYQTRPVRPSSRPQNQTVPAHDQARPRRADQVPKTQDRGDPGPDPARRLRLSTQTDPDGSHQTQNRPRQPQTQTRTDPTDQTRSDQNPALDPDQPRPSPSPAPDRPQLQDPAPDQTRPDQTRPS</sequence>
<dbReference type="Proteomes" id="UP001460270">
    <property type="component" value="Unassembled WGS sequence"/>
</dbReference>
<proteinExistence type="predicted"/>
<feature type="compositionally biased region" description="Pro residues" evidence="1">
    <location>
        <begin position="168"/>
        <end position="177"/>
    </location>
</feature>
<dbReference type="EMBL" id="JBBPFD010000037">
    <property type="protein sequence ID" value="KAK7880916.1"/>
    <property type="molecule type" value="Genomic_DNA"/>
</dbReference>
<feature type="compositionally biased region" description="Polar residues" evidence="1">
    <location>
        <begin position="124"/>
        <end position="134"/>
    </location>
</feature>
<name>A0AAW0MWS5_9GOBI</name>